<dbReference type="AlphaFoldDB" id="A0A9P7C1Q5"/>
<protein>
    <recommendedName>
        <fullName evidence="1">Tc1-like transposase DDE domain-containing protein</fullName>
    </recommendedName>
</protein>
<feature type="domain" description="Tc1-like transposase DDE" evidence="1">
    <location>
        <begin position="19"/>
        <end position="115"/>
    </location>
</feature>
<dbReference type="Pfam" id="PF13358">
    <property type="entry name" value="DDE_3"/>
    <property type="match status" value="1"/>
</dbReference>
<dbReference type="GO" id="GO:0003676">
    <property type="term" value="F:nucleic acid binding"/>
    <property type="evidence" value="ECO:0007669"/>
    <property type="project" value="InterPro"/>
</dbReference>
<organism evidence="2 3">
    <name type="scientific">Rhizopus oryzae</name>
    <name type="common">Mucormycosis agent</name>
    <name type="synonym">Rhizopus arrhizus var. delemar</name>
    <dbReference type="NCBI Taxonomy" id="64495"/>
    <lineage>
        <taxon>Eukaryota</taxon>
        <taxon>Fungi</taxon>
        <taxon>Fungi incertae sedis</taxon>
        <taxon>Mucoromycota</taxon>
        <taxon>Mucoromycotina</taxon>
        <taxon>Mucoromycetes</taxon>
        <taxon>Mucorales</taxon>
        <taxon>Mucorineae</taxon>
        <taxon>Rhizopodaceae</taxon>
        <taxon>Rhizopus</taxon>
    </lineage>
</organism>
<gene>
    <name evidence="2" type="ORF">G6F51_013482</name>
</gene>
<evidence type="ECO:0000313" key="2">
    <source>
        <dbReference type="EMBL" id="KAG1531545.1"/>
    </source>
</evidence>
<dbReference type="InterPro" id="IPR038717">
    <property type="entry name" value="Tc1-like_DDE_dom"/>
</dbReference>
<evidence type="ECO:0000259" key="1">
    <source>
        <dbReference type="Pfam" id="PF13358"/>
    </source>
</evidence>
<name>A0A9P7C1Q5_RHIOR</name>
<dbReference type="InterPro" id="IPR036397">
    <property type="entry name" value="RNaseH_sf"/>
</dbReference>
<sequence length="125" mass="14309">MQNCELNFDWEISAVGAVNMKLRESGNLKRRKVVGATKRKAPEEQLSVPKVTTVEHYLQLISDTMDIMEEFPEMKGYFIIMDNAPIHVPEMIEPIIMQQGYTSVYLPPYSSELSPSFLLRFGLLP</sequence>
<comment type="caution">
    <text evidence="2">The sequence shown here is derived from an EMBL/GenBank/DDBJ whole genome shotgun (WGS) entry which is preliminary data.</text>
</comment>
<reference evidence="2" key="1">
    <citation type="journal article" date="2020" name="Microb. Genom.">
        <title>Genetic diversity of clinical and environmental Mucorales isolates obtained from an investigation of mucormycosis cases among solid organ transplant recipients.</title>
        <authorList>
            <person name="Nguyen M.H."/>
            <person name="Kaul D."/>
            <person name="Muto C."/>
            <person name="Cheng S.J."/>
            <person name="Richter R.A."/>
            <person name="Bruno V.M."/>
            <person name="Liu G."/>
            <person name="Beyhan S."/>
            <person name="Sundermann A.J."/>
            <person name="Mounaud S."/>
            <person name="Pasculle A.W."/>
            <person name="Nierman W.C."/>
            <person name="Driscoll E."/>
            <person name="Cumbie R."/>
            <person name="Clancy C.J."/>
            <person name="Dupont C.L."/>
        </authorList>
    </citation>
    <scope>NUCLEOTIDE SEQUENCE</scope>
    <source>
        <strain evidence="2">GL16</strain>
    </source>
</reference>
<proteinExistence type="predicted"/>
<evidence type="ECO:0000313" key="3">
    <source>
        <dbReference type="Proteomes" id="UP000717996"/>
    </source>
</evidence>
<dbReference type="Proteomes" id="UP000717996">
    <property type="component" value="Unassembled WGS sequence"/>
</dbReference>
<accession>A0A9P7C1Q5</accession>
<dbReference type="EMBL" id="JAANIT010005443">
    <property type="protein sequence ID" value="KAG1531545.1"/>
    <property type="molecule type" value="Genomic_DNA"/>
</dbReference>
<dbReference type="Gene3D" id="3.30.420.10">
    <property type="entry name" value="Ribonuclease H-like superfamily/Ribonuclease H"/>
    <property type="match status" value="1"/>
</dbReference>